<evidence type="ECO:0000313" key="1">
    <source>
        <dbReference type="EMBL" id="ABT15994.1"/>
    </source>
</evidence>
<reference evidence="1 2" key="1">
    <citation type="journal article" date="2007" name="Virology">
        <title>Sequence and annotation of the 314-kb MT325 and the 321-kb FR483 viruses that infect Chlorella Pbi.</title>
        <authorList>
            <person name="Fitzgerald L.A."/>
            <person name="Graves M.V."/>
            <person name="Li X."/>
            <person name="Feldblyum T."/>
            <person name="Hartigan J."/>
            <person name="Van Etten J.L."/>
        </authorList>
    </citation>
    <scope>NUCLEOTIDE SEQUENCE [LARGE SCALE GENOMIC DNA]</scope>
    <source>
        <strain evidence="1 2">FR483</strain>
    </source>
</reference>
<dbReference type="EMBL" id="DQ890022">
    <property type="protein sequence ID" value="ABT15994.1"/>
    <property type="molecule type" value="Genomic_DNA"/>
</dbReference>
<name>A7J863_PBCVF</name>
<organismHost>
    <name type="scientific">Paramecium bursaria</name>
    <dbReference type="NCBI Taxonomy" id="74790"/>
</organismHost>
<sequence>MSLLLMVSTINFILYISNKIKLCFYRSYHHSIFCHVRPYADLRSPESVILILPLDALGYPLVLRYSTAAF</sequence>
<dbReference type="GeneID" id="5469780"/>
<dbReference type="Proteomes" id="UP000204095">
    <property type="component" value="Segment"/>
</dbReference>
<dbReference type="RefSeq" id="YP_001426341.1">
    <property type="nucleotide sequence ID" value="NC_008603.1"/>
</dbReference>
<protein>
    <submittedName>
        <fullName evidence="1">Uncharacterized protein n709L</fullName>
    </submittedName>
</protein>
<accession>A7J863</accession>
<organism evidence="1 2">
    <name type="scientific">Paramecium bursaria Chlorella virus FR483</name>
    <name type="common">PBCV-FR483</name>
    <dbReference type="NCBI Taxonomy" id="399781"/>
    <lineage>
        <taxon>Viruses</taxon>
        <taxon>Varidnaviria</taxon>
        <taxon>Bamfordvirae</taxon>
        <taxon>Nucleocytoviricota</taxon>
        <taxon>Megaviricetes</taxon>
        <taxon>Algavirales</taxon>
        <taxon>Phycodnaviridae</taxon>
        <taxon>Chlorovirus</taxon>
        <taxon>Chlorovirus conductrix</taxon>
        <taxon>Paramecium bursaria Chlorella virus A1</taxon>
    </lineage>
</organism>
<proteinExistence type="predicted"/>
<gene>
    <name evidence="1" type="primary">n709L</name>
    <name evidence="1" type="ORF">FR483_n709L</name>
</gene>
<dbReference type="KEGG" id="vg:5469780"/>
<evidence type="ECO:0000313" key="2">
    <source>
        <dbReference type="Proteomes" id="UP000204095"/>
    </source>
</evidence>